<dbReference type="OrthoDB" id="1797830at2"/>
<sequence length="216" mass="23712">MIKKKDLYLSRTFVVLSVIILCLSGCSNQKVITKGLNSRIIPAELSASEKQLLNAIGVEKYFVFRVSLPKGEKGFAHYWVDYYQNGVKKKLIDGKTAFQSLGDNGDKVVLATLSSDPDAKVKDWIISYISNGGFSRLKAEIPMDKNGASTSASTLGTDIIKDKPVILAVITQNHSSSTMIPKSVFEGEDTALKNLLSTNESVYIFCFELNDNSKSN</sequence>
<protein>
    <submittedName>
        <fullName evidence="1">Uncharacterized protein</fullName>
    </submittedName>
</protein>
<evidence type="ECO:0000313" key="2">
    <source>
        <dbReference type="Proteomes" id="UP000238916"/>
    </source>
</evidence>
<reference evidence="2" key="1">
    <citation type="submission" date="2018-02" db="EMBL/GenBank/DDBJ databases">
        <authorList>
            <person name="Hausmann B."/>
        </authorList>
    </citation>
    <scope>NUCLEOTIDE SEQUENCE [LARGE SCALE GENOMIC DNA]</scope>
    <source>
        <strain evidence="2">Peat soil MAG SbF1</strain>
    </source>
</reference>
<name>A0A2U3LEQ0_9FIRM</name>
<organism evidence="1 2">
    <name type="scientific">Candidatus Desulfosporosinus infrequens</name>
    <dbReference type="NCBI Taxonomy" id="2043169"/>
    <lineage>
        <taxon>Bacteria</taxon>
        <taxon>Bacillati</taxon>
        <taxon>Bacillota</taxon>
        <taxon>Clostridia</taxon>
        <taxon>Eubacteriales</taxon>
        <taxon>Desulfitobacteriaceae</taxon>
        <taxon>Desulfosporosinus</taxon>
    </lineage>
</organism>
<accession>A0A2U3LEQ0</accession>
<dbReference type="Proteomes" id="UP000238916">
    <property type="component" value="Unassembled WGS sequence"/>
</dbReference>
<proteinExistence type="predicted"/>
<dbReference type="AlphaFoldDB" id="A0A2U3LEQ0"/>
<dbReference type="EMBL" id="OMOF01000417">
    <property type="protein sequence ID" value="SPF50394.1"/>
    <property type="molecule type" value="Genomic_DNA"/>
</dbReference>
<gene>
    <name evidence="1" type="ORF">SBF1_4740007</name>
</gene>
<evidence type="ECO:0000313" key="1">
    <source>
        <dbReference type="EMBL" id="SPF50394.1"/>
    </source>
</evidence>